<dbReference type="InterPro" id="IPR036869">
    <property type="entry name" value="J_dom_sf"/>
</dbReference>
<feature type="repeat" description="TPR" evidence="6">
    <location>
        <begin position="334"/>
        <end position="367"/>
    </location>
</feature>
<dbReference type="GeneID" id="106177256"/>
<organism evidence="10 11">
    <name type="scientific">Lingula anatina</name>
    <name type="common">Brachiopod</name>
    <name type="synonym">Lingula unguis</name>
    <dbReference type="NCBI Taxonomy" id="7574"/>
    <lineage>
        <taxon>Eukaryota</taxon>
        <taxon>Metazoa</taxon>
        <taxon>Spiralia</taxon>
        <taxon>Lophotrochozoa</taxon>
        <taxon>Brachiopoda</taxon>
        <taxon>Linguliformea</taxon>
        <taxon>Lingulata</taxon>
        <taxon>Lingulida</taxon>
        <taxon>Linguloidea</taxon>
        <taxon>Lingulidae</taxon>
        <taxon>Lingula</taxon>
    </lineage>
</organism>
<dbReference type="InParanoid" id="A0A1S3JYF5"/>
<evidence type="ECO:0000256" key="1">
    <source>
        <dbReference type="ARBA" id="ARBA00004319"/>
    </source>
</evidence>
<feature type="region of interest" description="Disordered" evidence="8">
    <location>
        <begin position="444"/>
        <end position="474"/>
    </location>
</feature>
<evidence type="ECO:0000256" key="5">
    <source>
        <dbReference type="ARBA" id="ARBA00022824"/>
    </source>
</evidence>
<dbReference type="InterPro" id="IPR011990">
    <property type="entry name" value="TPR-like_helical_dom_sf"/>
</dbReference>
<dbReference type="FunFam" id="1.25.40.10:FF:000224">
    <property type="entry name" value="DnaJ and TPR domain protein"/>
    <property type="match status" value="1"/>
</dbReference>
<dbReference type="OrthoDB" id="1726119at2759"/>
<dbReference type="SUPFAM" id="SSF48452">
    <property type="entry name" value="TPR-like"/>
    <property type="match status" value="3"/>
</dbReference>
<evidence type="ECO:0000313" key="11">
    <source>
        <dbReference type="RefSeq" id="XP_013415433.1"/>
    </source>
</evidence>
<dbReference type="GO" id="GO:0051787">
    <property type="term" value="F:misfolded protein binding"/>
    <property type="evidence" value="ECO:0007669"/>
    <property type="project" value="TreeGrafter"/>
</dbReference>
<dbReference type="Gene3D" id="1.25.40.10">
    <property type="entry name" value="Tetratricopeptide repeat domain"/>
    <property type="match status" value="1"/>
</dbReference>
<dbReference type="InterPro" id="IPR051727">
    <property type="entry name" value="DnaJ_C3_Co-chaperones"/>
</dbReference>
<dbReference type="PANTHER" id="PTHR44140:SF2">
    <property type="entry name" value="LD25575P"/>
    <property type="match status" value="1"/>
</dbReference>
<dbReference type="SUPFAM" id="SSF46565">
    <property type="entry name" value="Chaperone J-domain"/>
    <property type="match status" value="1"/>
</dbReference>
<keyword evidence="10" id="KW-1185">Reference proteome</keyword>
<dbReference type="SMART" id="SM00028">
    <property type="entry name" value="TPR"/>
    <property type="match status" value="8"/>
</dbReference>
<dbReference type="GO" id="GO:0051087">
    <property type="term" value="F:protein-folding chaperone binding"/>
    <property type="evidence" value="ECO:0007669"/>
    <property type="project" value="TreeGrafter"/>
</dbReference>
<comment type="subcellular location">
    <subcellularLocation>
        <location evidence="1">Endoplasmic reticulum lumen</location>
    </subcellularLocation>
</comment>
<dbReference type="KEGG" id="lak:106177256"/>
<proteinExistence type="predicted"/>
<dbReference type="InterPro" id="IPR019734">
    <property type="entry name" value="TPR_rpt"/>
</dbReference>
<keyword evidence="7" id="KW-0175">Coiled coil</keyword>
<dbReference type="CDD" id="cd06257">
    <property type="entry name" value="DnaJ"/>
    <property type="match status" value="1"/>
</dbReference>
<evidence type="ECO:0000256" key="7">
    <source>
        <dbReference type="SAM" id="Coils"/>
    </source>
</evidence>
<evidence type="ECO:0000256" key="4">
    <source>
        <dbReference type="ARBA" id="ARBA00022803"/>
    </source>
</evidence>
<dbReference type="Proteomes" id="UP000085678">
    <property type="component" value="Unplaced"/>
</dbReference>
<feature type="repeat" description="TPR" evidence="6">
    <location>
        <begin position="102"/>
        <end position="135"/>
    </location>
</feature>
<dbReference type="Pfam" id="PF00226">
    <property type="entry name" value="DnaJ"/>
    <property type="match status" value="1"/>
</dbReference>
<accession>A0A1S3JYF5</accession>
<protein>
    <submittedName>
        <fullName evidence="11">DnaJ homolog subfamily C member 3-like</fullName>
    </submittedName>
</protein>
<dbReference type="GO" id="GO:0005788">
    <property type="term" value="C:endoplasmic reticulum lumen"/>
    <property type="evidence" value="ECO:0007669"/>
    <property type="project" value="UniProtKB-SubCell"/>
</dbReference>
<reference evidence="11" key="1">
    <citation type="submission" date="2025-08" db="UniProtKB">
        <authorList>
            <consortium name="RefSeq"/>
        </authorList>
    </citation>
    <scope>IDENTIFICATION</scope>
    <source>
        <tissue evidence="11">Gonads</tissue>
    </source>
</reference>
<evidence type="ECO:0000256" key="3">
    <source>
        <dbReference type="ARBA" id="ARBA00022737"/>
    </source>
</evidence>
<name>A0A1S3JYF5_LINAN</name>
<keyword evidence="2" id="KW-0732">Signal</keyword>
<dbReference type="Pfam" id="PF13432">
    <property type="entry name" value="TPR_16"/>
    <property type="match status" value="1"/>
</dbReference>
<evidence type="ECO:0000256" key="2">
    <source>
        <dbReference type="ARBA" id="ARBA00022729"/>
    </source>
</evidence>
<gene>
    <name evidence="11" type="primary">LOC106177256</name>
</gene>
<dbReference type="InterPro" id="IPR001623">
    <property type="entry name" value="DnaJ_domain"/>
</dbReference>
<dbReference type="Gene3D" id="1.10.287.110">
    <property type="entry name" value="DnaJ domain"/>
    <property type="match status" value="1"/>
</dbReference>
<keyword evidence="4 6" id="KW-0802">TPR repeat</keyword>
<keyword evidence="3" id="KW-0677">Repeat</keyword>
<dbReference type="GO" id="GO:0034975">
    <property type="term" value="P:protein folding in endoplasmic reticulum"/>
    <property type="evidence" value="ECO:0007669"/>
    <property type="project" value="TreeGrafter"/>
</dbReference>
<dbReference type="RefSeq" id="XP_013415433.1">
    <property type="nucleotide sequence ID" value="XM_013559979.1"/>
</dbReference>
<dbReference type="Pfam" id="PF13181">
    <property type="entry name" value="TPR_8"/>
    <property type="match status" value="1"/>
</dbReference>
<dbReference type="PROSITE" id="PS50005">
    <property type="entry name" value="TPR"/>
    <property type="match status" value="5"/>
</dbReference>
<feature type="repeat" description="TPR" evidence="6">
    <location>
        <begin position="216"/>
        <end position="249"/>
    </location>
</feature>
<dbReference type="PANTHER" id="PTHR44140">
    <property type="entry name" value="LD25575P"/>
    <property type="match status" value="1"/>
</dbReference>
<evidence type="ECO:0000256" key="6">
    <source>
        <dbReference type="PROSITE-ProRule" id="PRU00339"/>
    </source>
</evidence>
<sequence length="491" mass="56793">MREITSISHLFRSFSIFYLALDFHIYGIFGNNDVERHLEMGKKFLAAGQLVDALTHFNAAIDGDPSNYLVYFRRATVYLALGKSKSALPDLNKVLELDPKFQAARLQRGNVLLKQGKLSEAEEDYLAVLEVDPSNAEAQKQLQLLEPQRENIRLAKEYYEQHDFQAAIDAVSLAIDVSPWDADLRELRAESYIAQGNYFKASGDLRTTTKLVSDNTEGYYKLSNLHYDMGEAEEALLQIRECLKLDPDHKQCFPFYKKVKKLTKQLRDVQDYQSNGAYEDCVSKSKAILKTEDRVFSYIHRAKGHACHCNMKAKHIEEAFKWCKEILEIDENNIEARCDLAENYINNEQYEEAVQEYQKATNIDKNNQRAQEGQQRAQKLLKNSQKRDYYKILGVKRNANKRAINKAYRKLALQWHPDKFDGEEKKKAEKKFMDIAAAKEVLSDPEMRQRYDNGEDPLDPEQQQQGGRGNPFFHGFNPFGSDGFNFKFHFN</sequence>
<dbReference type="PRINTS" id="PR00625">
    <property type="entry name" value="JDOMAIN"/>
</dbReference>
<keyword evidence="5" id="KW-0256">Endoplasmic reticulum</keyword>
<dbReference type="FunCoup" id="A0A1S3JYF5">
    <property type="interactions" value="2322"/>
</dbReference>
<feature type="repeat" description="TPR" evidence="6">
    <location>
        <begin position="34"/>
        <end position="67"/>
    </location>
</feature>
<dbReference type="STRING" id="7574.A0A1S3JYF5"/>
<feature type="coiled-coil region" evidence="7">
    <location>
        <begin position="340"/>
        <end position="387"/>
    </location>
</feature>
<dbReference type="Pfam" id="PF14559">
    <property type="entry name" value="TPR_19"/>
    <property type="match status" value="2"/>
</dbReference>
<feature type="compositionally biased region" description="Basic and acidic residues" evidence="8">
    <location>
        <begin position="444"/>
        <end position="453"/>
    </location>
</feature>
<dbReference type="PROSITE" id="PS50076">
    <property type="entry name" value="DNAJ_2"/>
    <property type="match status" value="1"/>
</dbReference>
<dbReference type="SMART" id="SM00271">
    <property type="entry name" value="DnaJ"/>
    <property type="match status" value="1"/>
</dbReference>
<evidence type="ECO:0000313" key="10">
    <source>
        <dbReference type="Proteomes" id="UP000085678"/>
    </source>
</evidence>
<dbReference type="AlphaFoldDB" id="A0A1S3JYF5"/>
<evidence type="ECO:0000259" key="9">
    <source>
        <dbReference type="PROSITE" id="PS50076"/>
    </source>
</evidence>
<evidence type="ECO:0000256" key="8">
    <source>
        <dbReference type="SAM" id="MobiDB-lite"/>
    </source>
</evidence>
<feature type="repeat" description="TPR" evidence="6">
    <location>
        <begin position="68"/>
        <end position="101"/>
    </location>
</feature>
<feature type="domain" description="J" evidence="9">
    <location>
        <begin position="388"/>
        <end position="455"/>
    </location>
</feature>